<dbReference type="CDD" id="cd06261">
    <property type="entry name" value="TM_PBP2"/>
    <property type="match status" value="1"/>
</dbReference>
<evidence type="ECO:0000256" key="1">
    <source>
        <dbReference type="ARBA" id="ARBA00004141"/>
    </source>
</evidence>
<dbReference type="InterPro" id="IPR051204">
    <property type="entry name" value="ABC_transp_perm/SBD"/>
</dbReference>
<keyword evidence="3 6" id="KW-0812">Transmembrane</keyword>
<gene>
    <name evidence="8" type="ORF">GCM10025867_07800</name>
</gene>
<dbReference type="InterPro" id="IPR035906">
    <property type="entry name" value="MetI-like_sf"/>
</dbReference>
<feature type="transmembrane region" description="Helical" evidence="6">
    <location>
        <begin position="78"/>
        <end position="106"/>
    </location>
</feature>
<evidence type="ECO:0000256" key="4">
    <source>
        <dbReference type="ARBA" id="ARBA00022989"/>
    </source>
</evidence>
<organism evidence="8 9">
    <name type="scientific">Frondihabitans sucicola</name>
    <dbReference type="NCBI Taxonomy" id="1268041"/>
    <lineage>
        <taxon>Bacteria</taxon>
        <taxon>Bacillati</taxon>
        <taxon>Actinomycetota</taxon>
        <taxon>Actinomycetes</taxon>
        <taxon>Micrococcales</taxon>
        <taxon>Microbacteriaceae</taxon>
        <taxon>Frondihabitans</taxon>
    </lineage>
</organism>
<protein>
    <recommendedName>
        <fullName evidence="7">ABC transmembrane type-1 domain-containing protein</fullName>
    </recommendedName>
</protein>
<dbReference type="PROSITE" id="PS50928">
    <property type="entry name" value="ABC_TM1"/>
    <property type="match status" value="1"/>
</dbReference>
<evidence type="ECO:0000256" key="3">
    <source>
        <dbReference type="ARBA" id="ARBA00022692"/>
    </source>
</evidence>
<dbReference type="Gene3D" id="1.10.3720.10">
    <property type="entry name" value="MetI-like"/>
    <property type="match status" value="1"/>
</dbReference>
<comment type="subcellular location">
    <subcellularLocation>
        <location evidence="6">Cell membrane</location>
        <topology evidence="6">Multi-pass membrane protein</topology>
    </subcellularLocation>
    <subcellularLocation>
        <location evidence="1">Membrane</location>
        <topology evidence="1">Multi-pass membrane protein</topology>
    </subcellularLocation>
</comment>
<keyword evidence="9" id="KW-1185">Reference proteome</keyword>
<dbReference type="PANTHER" id="PTHR30177">
    <property type="entry name" value="GLYCINE BETAINE/L-PROLINE TRANSPORT SYSTEM PERMEASE PROTEIN PROW"/>
    <property type="match status" value="1"/>
</dbReference>
<name>A0ABM8GJG6_9MICO</name>
<evidence type="ECO:0000256" key="5">
    <source>
        <dbReference type="ARBA" id="ARBA00023136"/>
    </source>
</evidence>
<dbReference type="Pfam" id="PF00528">
    <property type="entry name" value="BPD_transp_1"/>
    <property type="match status" value="1"/>
</dbReference>
<comment type="similarity">
    <text evidence="6">Belongs to the binding-protein-dependent transport system permease family.</text>
</comment>
<keyword evidence="5 6" id="KW-0472">Membrane</keyword>
<dbReference type="PANTHER" id="PTHR30177:SF4">
    <property type="entry name" value="OSMOPROTECTANT IMPORT PERMEASE PROTEIN OSMW"/>
    <property type="match status" value="1"/>
</dbReference>
<evidence type="ECO:0000256" key="2">
    <source>
        <dbReference type="ARBA" id="ARBA00022448"/>
    </source>
</evidence>
<dbReference type="SUPFAM" id="SSF161098">
    <property type="entry name" value="MetI-like"/>
    <property type="match status" value="1"/>
</dbReference>
<dbReference type="EMBL" id="AP027732">
    <property type="protein sequence ID" value="BDZ48539.1"/>
    <property type="molecule type" value="Genomic_DNA"/>
</dbReference>
<proteinExistence type="inferred from homology"/>
<keyword evidence="4 6" id="KW-1133">Transmembrane helix</keyword>
<dbReference type="Proteomes" id="UP001321486">
    <property type="component" value="Chromosome"/>
</dbReference>
<feature type="transmembrane region" description="Helical" evidence="6">
    <location>
        <begin position="247"/>
        <end position="272"/>
    </location>
</feature>
<evidence type="ECO:0000313" key="9">
    <source>
        <dbReference type="Proteomes" id="UP001321486"/>
    </source>
</evidence>
<feature type="transmembrane region" description="Helical" evidence="6">
    <location>
        <begin position="148"/>
        <end position="167"/>
    </location>
</feature>
<evidence type="ECO:0000313" key="8">
    <source>
        <dbReference type="EMBL" id="BDZ48539.1"/>
    </source>
</evidence>
<keyword evidence="2 6" id="KW-0813">Transport</keyword>
<feature type="transmembrane region" description="Helical" evidence="6">
    <location>
        <begin position="118"/>
        <end position="141"/>
    </location>
</feature>
<feature type="transmembrane region" description="Helical" evidence="6">
    <location>
        <begin position="211"/>
        <end position="235"/>
    </location>
</feature>
<sequence length="296" mass="31549">MSRRCVRLAAPVSVLRCHVLGAGSSPGEQATDPARPEPSGEAYPWIHAAVLREEDRSCRLFIDDGDAHLNWIVSNIGLIWGLTATHAALSVAPIVVGFAVAVPLGWVANRWNTVRSFIVVGGSLLYTIPSLPLFVILPYLLGTRITDPVNIVVGLSIYAVAVMVRLASDAFAAVPSDVIDSATSVGHSTWTRFWAVEFPLAGPVLLAGMRVVSASTVALVSVGALVGSANLGFLFTDGRQRQFLEEILVGVVASLIVALVFDTILVGIGRILMPWSSRIPRRGRREPALATIERGA</sequence>
<evidence type="ECO:0000259" key="7">
    <source>
        <dbReference type="PROSITE" id="PS50928"/>
    </source>
</evidence>
<evidence type="ECO:0000256" key="6">
    <source>
        <dbReference type="RuleBase" id="RU363032"/>
    </source>
</evidence>
<reference evidence="9" key="1">
    <citation type="journal article" date="2019" name="Int. J. Syst. Evol. Microbiol.">
        <title>The Global Catalogue of Microorganisms (GCM) 10K type strain sequencing project: providing services to taxonomists for standard genome sequencing and annotation.</title>
        <authorList>
            <consortium name="The Broad Institute Genomics Platform"/>
            <consortium name="The Broad Institute Genome Sequencing Center for Infectious Disease"/>
            <person name="Wu L."/>
            <person name="Ma J."/>
        </authorList>
    </citation>
    <scope>NUCLEOTIDE SEQUENCE [LARGE SCALE GENOMIC DNA]</scope>
    <source>
        <strain evidence="9">NBRC 108728</strain>
    </source>
</reference>
<accession>A0ABM8GJG6</accession>
<dbReference type="InterPro" id="IPR000515">
    <property type="entry name" value="MetI-like"/>
</dbReference>
<feature type="domain" description="ABC transmembrane type-1" evidence="7">
    <location>
        <begin position="83"/>
        <end position="265"/>
    </location>
</feature>